<evidence type="ECO:0000259" key="6">
    <source>
        <dbReference type="Pfam" id="PF02826"/>
    </source>
</evidence>
<evidence type="ECO:0000256" key="2">
    <source>
        <dbReference type="ARBA" id="ARBA00023002"/>
    </source>
</evidence>
<dbReference type="GO" id="GO:0016618">
    <property type="term" value="F:hydroxypyruvate reductase [NAD(P)H] activity"/>
    <property type="evidence" value="ECO:0007669"/>
    <property type="project" value="TreeGrafter"/>
</dbReference>
<keyword evidence="3" id="KW-0520">NAD</keyword>
<reference evidence="7 8" key="1">
    <citation type="submission" date="2019-03" db="EMBL/GenBank/DDBJ databases">
        <title>Genomic Encyclopedia of Type Strains, Phase IV (KMG-IV): sequencing the most valuable type-strain genomes for metagenomic binning, comparative biology and taxonomic classification.</title>
        <authorList>
            <person name="Goeker M."/>
        </authorList>
    </citation>
    <scope>NUCLEOTIDE SEQUENCE [LARGE SCALE GENOMIC DNA]</scope>
    <source>
        <strain evidence="7 8">DSM 45934</strain>
    </source>
</reference>
<dbReference type="Pfam" id="PF02826">
    <property type="entry name" value="2-Hacid_dh_C"/>
    <property type="match status" value="1"/>
</dbReference>
<dbReference type="InterPro" id="IPR050223">
    <property type="entry name" value="D-isomer_2-hydroxyacid_DH"/>
</dbReference>
<dbReference type="CDD" id="cd05301">
    <property type="entry name" value="GDH"/>
    <property type="match status" value="1"/>
</dbReference>
<name>A0A4R2JJ88_9PSEU</name>
<dbReference type="Pfam" id="PF00389">
    <property type="entry name" value="2-Hacid_dh"/>
    <property type="match status" value="1"/>
</dbReference>
<dbReference type="PANTHER" id="PTHR10996">
    <property type="entry name" value="2-HYDROXYACID DEHYDROGENASE-RELATED"/>
    <property type="match status" value="1"/>
</dbReference>
<dbReference type="InterPro" id="IPR029752">
    <property type="entry name" value="D-isomer_DH_CS1"/>
</dbReference>
<protein>
    <submittedName>
        <fullName evidence="7">Glyoxylate reductase</fullName>
    </submittedName>
</protein>
<dbReference type="AlphaFoldDB" id="A0A4R2JJ88"/>
<evidence type="ECO:0000256" key="4">
    <source>
        <dbReference type="RuleBase" id="RU003719"/>
    </source>
</evidence>
<dbReference type="EMBL" id="SLWS01000006">
    <property type="protein sequence ID" value="TCO57068.1"/>
    <property type="molecule type" value="Genomic_DNA"/>
</dbReference>
<dbReference type="PROSITE" id="PS00671">
    <property type="entry name" value="D_2_HYDROXYACID_DH_3"/>
    <property type="match status" value="1"/>
</dbReference>
<dbReference type="SUPFAM" id="SSF52283">
    <property type="entry name" value="Formate/glycerate dehydrogenase catalytic domain-like"/>
    <property type="match status" value="1"/>
</dbReference>
<dbReference type="InterPro" id="IPR006140">
    <property type="entry name" value="D-isomer_DH_NAD-bd"/>
</dbReference>
<dbReference type="GO" id="GO:0030267">
    <property type="term" value="F:glyoxylate reductase (NADPH) activity"/>
    <property type="evidence" value="ECO:0007669"/>
    <property type="project" value="TreeGrafter"/>
</dbReference>
<dbReference type="InterPro" id="IPR029753">
    <property type="entry name" value="D-isomer_DH_CS"/>
</dbReference>
<comment type="similarity">
    <text evidence="1 4">Belongs to the D-isomer specific 2-hydroxyacid dehydrogenase family.</text>
</comment>
<dbReference type="InterPro" id="IPR006139">
    <property type="entry name" value="D-isomer_2_OHA_DH_cat_dom"/>
</dbReference>
<evidence type="ECO:0000259" key="5">
    <source>
        <dbReference type="Pfam" id="PF00389"/>
    </source>
</evidence>
<comment type="caution">
    <text evidence="7">The sequence shown here is derived from an EMBL/GenBank/DDBJ whole genome shotgun (WGS) entry which is preliminary data.</text>
</comment>
<dbReference type="InterPro" id="IPR036291">
    <property type="entry name" value="NAD(P)-bd_dom_sf"/>
</dbReference>
<dbReference type="GO" id="GO:0005829">
    <property type="term" value="C:cytosol"/>
    <property type="evidence" value="ECO:0007669"/>
    <property type="project" value="TreeGrafter"/>
</dbReference>
<organism evidence="7 8">
    <name type="scientific">Actinocrispum wychmicini</name>
    <dbReference type="NCBI Taxonomy" id="1213861"/>
    <lineage>
        <taxon>Bacteria</taxon>
        <taxon>Bacillati</taxon>
        <taxon>Actinomycetota</taxon>
        <taxon>Actinomycetes</taxon>
        <taxon>Pseudonocardiales</taxon>
        <taxon>Pseudonocardiaceae</taxon>
        <taxon>Actinocrispum</taxon>
    </lineage>
</organism>
<dbReference type="GO" id="GO:0051287">
    <property type="term" value="F:NAD binding"/>
    <property type="evidence" value="ECO:0007669"/>
    <property type="project" value="InterPro"/>
</dbReference>
<dbReference type="SUPFAM" id="SSF51735">
    <property type="entry name" value="NAD(P)-binding Rossmann-fold domains"/>
    <property type="match status" value="1"/>
</dbReference>
<dbReference type="FunFam" id="3.40.50.720:FF:000203">
    <property type="entry name" value="D-3-phosphoglycerate dehydrogenase (SerA)"/>
    <property type="match status" value="1"/>
</dbReference>
<evidence type="ECO:0000313" key="8">
    <source>
        <dbReference type="Proteomes" id="UP000295680"/>
    </source>
</evidence>
<keyword evidence="2 4" id="KW-0560">Oxidoreductase</keyword>
<proteinExistence type="inferred from homology"/>
<sequence>MFDVLVTRVMVDEAMRALDGRCEVDVYTGPPEAIPYDEFRARAQGKHGLLTMVSDRVDAGLLDAAGPQLRIVANHAVGYDNIDVDECTRRGVMVANTPDVLTEATADLAWALILAAVRRIGEGDRFLRAKTPWIWGPRMMLGYDLYGKTLGIVGYGRIGQATARRAAGFGMRVIHHSRSGGHSFDDLVAQADVISVHAPLTPETRHLFSTKVFQRMKPTAVLVNTARGPLVDEVALAEALRGGEIFAAGLDVFEREPLVEAALLALENVTIVPHLGSATVETRTAMGLFAVENLLSGLHGERPRGLVNDVNEAR</sequence>
<dbReference type="Proteomes" id="UP000295680">
    <property type="component" value="Unassembled WGS sequence"/>
</dbReference>
<gene>
    <name evidence="7" type="ORF">EV192_106545</name>
</gene>
<dbReference type="PROSITE" id="PS00065">
    <property type="entry name" value="D_2_HYDROXYACID_DH_1"/>
    <property type="match status" value="1"/>
</dbReference>
<evidence type="ECO:0000256" key="1">
    <source>
        <dbReference type="ARBA" id="ARBA00005854"/>
    </source>
</evidence>
<accession>A0A4R2JJ88</accession>
<dbReference type="Gene3D" id="3.40.50.720">
    <property type="entry name" value="NAD(P)-binding Rossmann-like Domain"/>
    <property type="match status" value="2"/>
</dbReference>
<evidence type="ECO:0000313" key="7">
    <source>
        <dbReference type="EMBL" id="TCO57068.1"/>
    </source>
</evidence>
<feature type="domain" description="D-isomer specific 2-hydroxyacid dehydrogenase NAD-binding" evidence="6">
    <location>
        <begin position="111"/>
        <end position="276"/>
    </location>
</feature>
<dbReference type="PANTHER" id="PTHR10996:SF283">
    <property type="entry name" value="GLYOXYLATE_HYDROXYPYRUVATE REDUCTASE B"/>
    <property type="match status" value="1"/>
</dbReference>
<dbReference type="PROSITE" id="PS00670">
    <property type="entry name" value="D_2_HYDROXYACID_DH_2"/>
    <property type="match status" value="1"/>
</dbReference>
<keyword evidence="8" id="KW-1185">Reference proteome</keyword>
<evidence type="ECO:0000256" key="3">
    <source>
        <dbReference type="ARBA" id="ARBA00023027"/>
    </source>
</evidence>
<feature type="domain" description="D-isomer specific 2-hydroxyacid dehydrogenase catalytic" evidence="5">
    <location>
        <begin position="4"/>
        <end position="308"/>
    </location>
</feature>